<name>A0A0J9UAS9_FUSO4</name>
<evidence type="ECO:0000313" key="1">
    <source>
        <dbReference type="EMBL" id="KNA96413.1"/>
    </source>
</evidence>
<dbReference type="KEGG" id="fox:FOXG_18149"/>
<gene>
    <name evidence="1" type="ORF">FOXG_18149</name>
</gene>
<dbReference type="GeneID" id="28958855"/>
<sequence length="34" mass="3893">MARYFVMKDLDVTNSLSDYNTTNVKINPIESTVL</sequence>
<dbReference type="Proteomes" id="UP000009097">
    <property type="component" value="Unassembled WGS sequence"/>
</dbReference>
<protein>
    <submittedName>
        <fullName evidence="1">Uncharacterized protein</fullName>
    </submittedName>
</protein>
<dbReference type="AlphaFoldDB" id="A0A0J9UAS9"/>
<organism evidence="1 2">
    <name type="scientific">Fusarium oxysporum f. sp. lycopersici (strain 4287 / CBS 123668 / FGSC 9935 / NRRL 34936)</name>
    <name type="common">Fusarium vascular wilt of tomato</name>
    <dbReference type="NCBI Taxonomy" id="426428"/>
    <lineage>
        <taxon>Eukaryota</taxon>
        <taxon>Fungi</taxon>
        <taxon>Dikarya</taxon>
        <taxon>Ascomycota</taxon>
        <taxon>Pezizomycotina</taxon>
        <taxon>Sordariomycetes</taxon>
        <taxon>Hypocreomycetidae</taxon>
        <taxon>Hypocreales</taxon>
        <taxon>Nectriaceae</taxon>
        <taxon>Fusarium</taxon>
        <taxon>Fusarium oxysporum species complex</taxon>
    </lineage>
</organism>
<dbReference type="EMBL" id="DS231697">
    <property type="protein sequence ID" value="KNA96413.1"/>
    <property type="molecule type" value="Genomic_DNA"/>
</dbReference>
<dbReference type="VEuPathDB" id="FungiDB:FOXG_18149"/>
<reference evidence="1" key="1">
    <citation type="submission" date="2007-04" db="EMBL/GenBank/DDBJ databases">
        <authorList>
            <consortium name="The Broad Institute Genome Sequencing Platform"/>
            <person name="Birren B."/>
            <person name="Lander E."/>
            <person name="Galagan J."/>
            <person name="Nusbaum C."/>
            <person name="Devon K."/>
            <person name="Ma L.-J."/>
            <person name="Jaffe D."/>
            <person name="Butler J."/>
            <person name="Alvarez P."/>
            <person name="Gnerre S."/>
            <person name="Grabherr M."/>
            <person name="Kleber M."/>
            <person name="Mauceli E."/>
            <person name="Brockman W."/>
            <person name="MacCallum I.A."/>
            <person name="Young S."/>
            <person name="LaButti K."/>
            <person name="DeCaprio D."/>
            <person name="Crawford M."/>
            <person name="Koehrsen M."/>
            <person name="Engels R."/>
            <person name="Montgomery P."/>
            <person name="Pearson M."/>
            <person name="Howarth C."/>
            <person name="Larson L."/>
            <person name="White J."/>
            <person name="O'Leary S."/>
            <person name="Kodira C."/>
            <person name="Zeng Q."/>
            <person name="Yandava C."/>
            <person name="Alvarado L."/>
            <person name="Kistler C."/>
            <person name="Shim W.-B."/>
            <person name="Kang S."/>
            <person name="Woloshuk C."/>
        </authorList>
    </citation>
    <scope>NUCLEOTIDE SEQUENCE</scope>
    <source>
        <strain evidence="1">4287</strain>
    </source>
</reference>
<accession>A0A0J9UAS9</accession>
<evidence type="ECO:0000313" key="2">
    <source>
        <dbReference type="Proteomes" id="UP000009097"/>
    </source>
</evidence>
<reference evidence="1" key="2">
    <citation type="journal article" date="2010" name="Nature">
        <title>Comparative genomics reveals mobile pathogenicity chromosomes in Fusarium.</title>
        <authorList>
            <person name="Ma L.J."/>
            <person name="van der Does H.C."/>
            <person name="Borkovich K.A."/>
            <person name="Coleman J.J."/>
            <person name="Daboussi M.J."/>
            <person name="Di Pietro A."/>
            <person name="Dufresne M."/>
            <person name="Freitag M."/>
            <person name="Grabherr M."/>
            <person name="Henrissat B."/>
            <person name="Houterman P.M."/>
            <person name="Kang S."/>
            <person name="Shim W.B."/>
            <person name="Woloshuk C."/>
            <person name="Xie X."/>
            <person name="Xu J.R."/>
            <person name="Antoniw J."/>
            <person name="Baker S.E."/>
            <person name="Bluhm B.H."/>
            <person name="Breakspear A."/>
            <person name="Brown D.W."/>
            <person name="Butchko R.A."/>
            <person name="Chapman S."/>
            <person name="Coulson R."/>
            <person name="Coutinho P.M."/>
            <person name="Danchin E.G."/>
            <person name="Diener A."/>
            <person name="Gale L.R."/>
            <person name="Gardiner D.M."/>
            <person name="Goff S."/>
            <person name="Hammond-Kosack K.E."/>
            <person name="Hilburn K."/>
            <person name="Hua-Van A."/>
            <person name="Jonkers W."/>
            <person name="Kazan K."/>
            <person name="Kodira C.D."/>
            <person name="Koehrsen M."/>
            <person name="Kumar L."/>
            <person name="Lee Y.H."/>
            <person name="Li L."/>
            <person name="Manners J.M."/>
            <person name="Miranda-Saavedra D."/>
            <person name="Mukherjee M."/>
            <person name="Park G."/>
            <person name="Park J."/>
            <person name="Park S.Y."/>
            <person name="Proctor R.H."/>
            <person name="Regev A."/>
            <person name="Ruiz-Roldan M.C."/>
            <person name="Sain D."/>
            <person name="Sakthikumar S."/>
            <person name="Sykes S."/>
            <person name="Schwartz D.C."/>
            <person name="Turgeon B.G."/>
            <person name="Wapinski I."/>
            <person name="Yoder O."/>
            <person name="Young S."/>
            <person name="Zeng Q."/>
            <person name="Zhou S."/>
            <person name="Galagan J."/>
            <person name="Cuomo C.A."/>
            <person name="Kistler H.C."/>
            <person name="Rep M."/>
        </authorList>
    </citation>
    <scope>NUCLEOTIDE SEQUENCE [LARGE SCALE GENOMIC DNA]</scope>
    <source>
        <strain evidence="1">4287</strain>
    </source>
</reference>
<dbReference type="RefSeq" id="XP_018234459.1">
    <property type="nucleotide sequence ID" value="XM_018398195.1"/>
</dbReference>
<proteinExistence type="predicted"/>